<dbReference type="EMBL" id="VEPZ02001152">
    <property type="protein sequence ID" value="KAE8690562.1"/>
    <property type="molecule type" value="Genomic_DNA"/>
</dbReference>
<comment type="caution">
    <text evidence="3">The sequence shown here is derived from an EMBL/GenBank/DDBJ whole genome shotgun (WGS) entry which is preliminary data.</text>
</comment>
<dbReference type="InterPro" id="IPR039607">
    <property type="entry name" value="VQ_8/17/18/20/21/25"/>
</dbReference>
<keyword evidence="4" id="KW-1185">Reference proteome</keyword>
<dbReference type="AlphaFoldDB" id="A0A6A2ZHF1"/>
<evidence type="ECO:0000313" key="3">
    <source>
        <dbReference type="EMBL" id="KAE8690562.1"/>
    </source>
</evidence>
<dbReference type="OrthoDB" id="1518325at2759"/>
<feature type="region of interest" description="Disordered" evidence="1">
    <location>
        <begin position="1"/>
        <end position="49"/>
    </location>
</feature>
<feature type="domain" description="VQ" evidence="2">
    <location>
        <begin position="69"/>
        <end position="92"/>
    </location>
</feature>
<dbReference type="Proteomes" id="UP000436088">
    <property type="component" value="Unassembled WGS sequence"/>
</dbReference>
<evidence type="ECO:0000256" key="1">
    <source>
        <dbReference type="SAM" id="MobiDB-lite"/>
    </source>
</evidence>
<dbReference type="GO" id="GO:0005634">
    <property type="term" value="C:nucleus"/>
    <property type="evidence" value="ECO:0007669"/>
    <property type="project" value="TreeGrafter"/>
</dbReference>
<organism evidence="3 4">
    <name type="scientific">Hibiscus syriacus</name>
    <name type="common">Rose of Sharon</name>
    <dbReference type="NCBI Taxonomy" id="106335"/>
    <lineage>
        <taxon>Eukaryota</taxon>
        <taxon>Viridiplantae</taxon>
        <taxon>Streptophyta</taxon>
        <taxon>Embryophyta</taxon>
        <taxon>Tracheophyta</taxon>
        <taxon>Spermatophyta</taxon>
        <taxon>Magnoliopsida</taxon>
        <taxon>eudicotyledons</taxon>
        <taxon>Gunneridae</taxon>
        <taxon>Pentapetalae</taxon>
        <taxon>rosids</taxon>
        <taxon>malvids</taxon>
        <taxon>Malvales</taxon>
        <taxon>Malvaceae</taxon>
        <taxon>Malvoideae</taxon>
        <taxon>Hibiscus</taxon>
    </lineage>
</organism>
<dbReference type="InterPro" id="IPR008889">
    <property type="entry name" value="VQ"/>
</dbReference>
<reference evidence="3" key="1">
    <citation type="submission" date="2019-09" db="EMBL/GenBank/DDBJ databases">
        <title>Draft genome information of white flower Hibiscus syriacus.</title>
        <authorList>
            <person name="Kim Y.-M."/>
        </authorList>
    </citation>
    <scope>NUCLEOTIDE SEQUENCE [LARGE SCALE GENOMIC DNA]</scope>
    <source>
        <strain evidence="3">YM2019G1</strain>
    </source>
</reference>
<dbReference type="Pfam" id="PF05678">
    <property type="entry name" value="VQ"/>
    <property type="match status" value="1"/>
</dbReference>
<accession>A0A6A2ZHF1</accession>
<dbReference type="PANTHER" id="PTHR33143">
    <property type="entry name" value="F16F4.1 PROTEIN-RELATED"/>
    <property type="match status" value="1"/>
</dbReference>
<feature type="compositionally biased region" description="Polar residues" evidence="1">
    <location>
        <begin position="31"/>
        <end position="49"/>
    </location>
</feature>
<proteinExistence type="predicted"/>
<name>A0A6A2ZHF1_HIBSY</name>
<evidence type="ECO:0000259" key="2">
    <source>
        <dbReference type="Pfam" id="PF05678"/>
    </source>
</evidence>
<feature type="region of interest" description="Disordered" evidence="1">
    <location>
        <begin position="90"/>
        <end position="121"/>
    </location>
</feature>
<sequence>MSFISESGEIKHSIRGRSLMQGPRPSPLKVSDSSSMIKKPSCNNDIRNRIVGSSSSNKVINPVVIYTRSPKIIHVRPEEFMSLVQRLTGKESLSSDESYDRPPSSASQNMVEDDESMAVAPPAKVAKRSGSLFDAEMWKLAFNGVEHGDQILQLSPTWLRFLACV</sequence>
<evidence type="ECO:0000313" key="4">
    <source>
        <dbReference type="Proteomes" id="UP000436088"/>
    </source>
</evidence>
<dbReference type="PANTHER" id="PTHR33143:SF63">
    <property type="entry name" value="F16F4.1 PROTEIN"/>
    <property type="match status" value="1"/>
</dbReference>
<gene>
    <name evidence="3" type="ORF">F3Y22_tig00110895pilonHSYRG00842</name>
</gene>
<protein>
    <recommendedName>
        <fullName evidence="2">VQ domain-containing protein</fullName>
    </recommendedName>
</protein>